<evidence type="ECO:0000313" key="6">
    <source>
        <dbReference type="Proteomes" id="UP000602745"/>
    </source>
</evidence>
<dbReference type="Gene3D" id="3.20.20.60">
    <property type="entry name" value="Phosphoenolpyruvate-binding domains"/>
    <property type="match status" value="1"/>
</dbReference>
<evidence type="ECO:0000259" key="4">
    <source>
        <dbReference type="Pfam" id="PF03328"/>
    </source>
</evidence>
<dbReference type="Pfam" id="PF03328">
    <property type="entry name" value="HpcH_HpaI"/>
    <property type="match status" value="1"/>
</dbReference>
<dbReference type="AlphaFoldDB" id="A0A8J2VLJ9"/>
<protein>
    <submittedName>
        <fullName evidence="5">Aldolase</fullName>
    </submittedName>
</protein>
<dbReference type="GO" id="GO:0005737">
    <property type="term" value="C:cytoplasm"/>
    <property type="evidence" value="ECO:0007669"/>
    <property type="project" value="TreeGrafter"/>
</dbReference>
<evidence type="ECO:0000256" key="2">
    <source>
        <dbReference type="ARBA" id="ARBA00022723"/>
    </source>
</evidence>
<comment type="caution">
    <text evidence="5">The sequence shown here is derived from an EMBL/GenBank/DDBJ whole genome shotgun (WGS) entry which is preliminary data.</text>
</comment>
<reference evidence="5" key="2">
    <citation type="submission" date="2020-09" db="EMBL/GenBank/DDBJ databases">
        <authorList>
            <person name="Sun Q."/>
            <person name="Sedlacek I."/>
        </authorList>
    </citation>
    <scope>NUCLEOTIDE SEQUENCE</scope>
    <source>
        <strain evidence="5">CCM 7684</strain>
    </source>
</reference>
<dbReference type="PANTHER" id="PTHR30502">
    <property type="entry name" value="2-KETO-3-DEOXY-L-RHAMNONATE ALDOLASE"/>
    <property type="match status" value="1"/>
</dbReference>
<dbReference type="Proteomes" id="UP000602745">
    <property type="component" value="Unassembled WGS sequence"/>
</dbReference>
<keyword evidence="3" id="KW-0456">Lyase</keyword>
<dbReference type="InterPro" id="IPR050251">
    <property type="entry name" value="HpcH-HpaI_aldolase"/>
</dbReference>
<name>A0A8J2VLJ9_9RHOB</name>
<gene>
    <name evidence="5" type="ORF">GCM10007276_12590</name>
</gene>
<dbReference type="GO" id="GO:0046872">
    <property type="term" value="F:metal ion binding"/>
    <property type="evidence" value="ECO:0007669"/>
    <property type="project" value="UniProtKB-KW"/>
</dbReference>
<evidence type="ECO:0000313" key="5">
    <source>
        <dbReference type="EMBL" id="GGE36578.1"/>
    </source>
</evidence>
<dbReference type="InterPro" id="IPR040442">
    <property type="entry name" value="Pyrv_kinase-like_dom_sf"/>
</dbReference>
<dbReference type="EMBL" id="BMCP01000001">
    <property type="protein sequence ID" value="GGE36578.1"/>
    <property type="molecule type" value="Genomic_DNA"/>
</dbReference>
<reference evidence="5" key="1">
    <citation type="journal article" date="2014" name="Int. J. Syst. Evol. Microbiol.">
        <title>Complete genome sequence of Corynebacterium casei LMG S-19264T (=DSM 44701T), isolated from a smear-ripened cheese.</title>
        <authorList>
            <consortium name="US DOE Joint Genome Institute (JGI-PGF)"/>
            <person name="Walter F."/>
            <person name="Albersmeier A."/>
            <person name="Kalinowski J."/>
            <person name="Ruckert C."/>
        </authorList>
    </citation>
    <scope>NUCLEOTIDE SEQUENCE</scope>
    <source>
        <strain evidence="5">CCM 7684</strain>
    </source>
</reference>
<comment type="similarity">
    <text evidence="1">Belongs to the HpcH/HpaI aldolase family.</text>
</comment>
<dbReference type="PANTHER" id="PTHR30502:SF0">
    <property type="entry name" value="PHOSPHOENOLPYRUVATE CARBOXYLASE FAMILY PROTEIN"/>
    <property type="match status" value="1"/>
</dbReference>
<dbReference type="InterPro" id="IPR005000">
    <property type="entry name" value="Aldolase/citrate-lyase_domain"/>
</dbReference>
<keyword evidence="6" id="KW-1185">Reference proteome</keyword>
<feature type="domain" description="HpcH/HpaI aldolase/citrate lyase" evidence="4">
    <location>
        <begin position="54"/>
        <end position="269"/>
    </location>
</feature>
<evidence type="ECO:0000256" key="3">
    <source>
        <dbReference type="ARBA" id="ARBA00023239"/>
    </source>
</evidence>
<keyword evidence="2" id="KW-0479">Metal-binding</keyword>
<dbReference type="SUPFAM" id="SSF51621">
    <property type="entry name" value="Phosphoenolpyruvate/pyruvate domain"/>
    <property type="match status" value="1"/>
</dbReference>
<evidence type="ECO:0000256" key="1">
    <source>
        <dbReference type="ARBA" id="ARBA00005568"/>
    </source>
</evidence>
<organism evidence="5 6">
    <name type="scientific">Agaricicola taiwanensis</name>
    <dbReference type="NCBI Taxonomy" id="591372"/>
    <lineage>
        <taxon>Bacteria</taxon>
        <taxon>Pseudomonadati</taxon>
        <taxon>Pseudomonadota</taxon>
        <taxon>Alphaproteobacteria</taxon>
        <taxon>Rhodobacterales</taxon>
        <taxon>Paracoccaceae</taxon>
        <taxon>Agaricicola</taxon>
    </lineage>
</organism>
<proteinExistence type="inferred from homology"/>
<accession>A0A8J2VLJ9</accession>
<dbReference type="InterPro" id="IPR015813">
    <property type="entry name" value="Pyrv/PenolPyrv_kinase-like_dom"/>
</dbReference>
<dbReference type="GO" id="GO:0016832">
    <property type="term" value="F:aldehyde-lyase activity"/>
    <property type="evidence" value="ECO:0007669"/>
    <property type="project" value="TreeGrafter"/>
</dbReference>
<sequence length="286" mass="31174">MAWPLKVRANNLQNPWEKRMPVELKEILRNNVKEKMARGEVVSSMTVRLVRQVEIVRIAKTAGFDTIYIDLEHSSLSLDATGQICLMALEAGIAPFIRVPAKTPEYISRALDGGALGVIAPDVRSAEEARAVVAAAKYAPLGQRGIGGGLPHLQYRSFPAKDWLPAMNAATMVVVQFESAEAVERAEEIIAVEGVDMVLIGTNDMMADMGIAGQFDHPRVREAYERALAACRRHGKYLGVGGLSSRDDLVAEFVRMGARYVSTGTDVGFLLAEATKRARQVNEIAP</sequence>